<evidence type="ECO:0000313" key="4">
    <source>
        <dbReference type="Proteomes" id="UP000184216"/>
    </source>
</evidence>
<name>A0AB36P3Q9_9FLAO</name>
<reference evidence="3 4" key="2">
    <citation type="submission" date="2016-11" db="EMBL/GenBank/DDBJ databases">
        <authorList>
            <person name="Varghese N."/>
            <person name="Submissions S."/>
        </authorList>
    </citation>
    <scope>NUCLEOTIDE SEQUENCE [LARGE SCALE GENOMIC DNA]</scope>
    <source>
        <strain evidence="3 4">DSM 6368</strain>
    </source>
</reference>
<organism evidence="2 5">
    <name type="scientific">Flavobacterium pectinovorum</name>
    <dbReference type="NCBI Taxonomy" id="29533"/>
    <lineage>
        <taxon>Bacteria</taxon>
        <taxon>Pseudomonadati</taxon>
        <taxon>Bacteroidota</taxon>
        <taxon>Flavobacteriia</taxon>
        <taxon>Flavobacteriales</taxon>
        <taxon>Flavobacteriaceae</taxon>
        <taxon>Flavobacterium</taxon>
    </lineage>
</organism>
<feature type="transmembrane region" description="Helical" evidence="1">
    <location>
        <begin position="6"/>
        <end position="25"/>
    </location>
</feature>
<dbReference type="Proteomes" id="UP000184216">
    <property type="component" value="Unassembled WGS sequence"/>
</dbReference>
<evidence type="ECO:0000313" key="3">
    <source>
        <dbReference type="EMBL" id="SHM97060.1"/>
    </source>
</evidence>
<dbReference type="Proteomes" id="UP000198431">
    <property type="component" value="Unassembled WGS sequence"/>
</dbReference>
<keyword evidence="4" id="KW-1185">Reference proteome</keyword>
<keyword evidence="1" id="KW-1133">Transmembrane helix</keyword>
<feature type="transmembrane region" description="Helical" evidence="1">
    <location>
        <begin position="32"/>
        <end position="49"/>
    </location>
</feature>
<evidence type="ECO:0000313" key="5">
    <source>
        <dbReference type="Proteomes" id="UP000198431"/>
    </source>
</evidence>
<dbReference type="EMBL" id="MUHB01000007">
    <property type="protein sequence ID" value="OXB06173.1"/>
    <property type="molecule type" value="Genomic_DNA"/>
</dbReference>
<keyword evidence="1" id="KW-0812">Transmembrane</keyword>
<gene>
    <name evidence="2" type="ORF">B0A72_09265</name>
    <name evidence="3" type="ORF">SAMN05444387_3629</name>
</gene>
<evidence type="ECO:0000313" key="2">
    <source>
        <dbReference type="EMBL" id="OXB06173.1"/>
    </source>
</evidence>
<dbReference type="RefSeq" id="WP_073397098.1">
    <property type="nucleotide sequence ID" value="NZ_FRBX01000005.1"/>
</dbReference>
<dbReference type="EMBL" id="FRBX01000005">
    <property type="protein sequence ID" value="SHM97060.1"/>
    <property type="molecule type" value="Genomic_DNA"/>
</dbReference>
<evidence type="ECO:0000256" key="1">
    <source>
        <dbReference type="SAM" id="Phobius"/>
    </source>
</evidence>
<reference evidence="2 5" key="1">
    <citation type="submission" date="2016-11" db="EMBL/GenBank/DDBJ databases">
        <title>Whole genomes of Flavobacteriaceae.</title>
        <authorList>
            <person name="Stine C."/>
            <person name="Li C."/>
            <person name="Tadesse D."/>
        </authorList>
    </citation>
    <scope>NUCLEOTIDE SEQUENCE [LARGE SCALE GENOMIC DNA]</scope>
    <source>
        <strain evidence="2 5">ATCC 19366</strain>
    </source>
</reference>
<dbReference type="AlphaFoldDB" id="A0AB36P3Q9"/>
<comment type="caution">
    <text evidence="2">The sequence shown here is derived from an EMBL/GenBank/DDBJ whole genome shotgun (WGS) entry which is preliminary data.</text>
</comment>
<sequence length="175" mass="19860">MTQLIWGILNIAIFIAFIVICFQALKFIREKLGLFACVIFALGLLSFTSKPKDNNSEFKQFDLNNKTAKVANSYNGRNERIVIDDNLTSKMTLSVNYTAKELLNAQSSREGFISGTNWYPISIILNKSNGENQYVYSVYGTLEWRLLGITIYSQSKKFEGKIELPQSDLLYSPSN</sequence>
<keyword evidence="1" id="KW-0472">Membrane</keyword>
<accession>A0AB36P3Q9</accession>
<protein>
    <submittedName>
        <fullName evidence="2">Uncharacterized protein</fullName>
    </submittedName>
</protein>
<proteinExistence type="predicted"/>